<dbReference type="PANTHER" id="PTHR10264">
    <property type="entry name" value="BAND 7 PROTEIN-RELATED"/>
    <property type="match status" value="1"/>
</dbReference>
<dbReference type="RefSeq" id="WP_088618627.1">
    <property type="nucleotide sequence ID" value="NZ_CP022129.1"/>
</dbReference>
<dbReference type="GO" id="GO:0005886">
    <property type="term" value="C:plasma membrane"/>
    <property type="evidence" value="ECO:0007669"/>
    <property type="project" value="InterPro"/>
</dbReference>
<feature type="domain" description="Band 7" evidence="4">
    <location>
        <begin position="17"/>
        <end position="174"/>
    </location>
</feature>
<evidence type="ECO:0000256" key="2">
    <source>
        <dbReference type="ARBA" id="ARBA00008164"/>
    </source>
</evidence>
<evidence type="ECO:0000256" key="1">
    <source>
        <dbReference type="ARBA" id="ARBA00004167"/>
    </source>
</evidence>
<dbReference type="OrthoDB" id="9809197at2"/>
<dbReference type="KEGG" id="mpsy:CEK71_06515"/>
<name>A0A1Z4BWV2_9GAMM</name>
<dbReference type="SMART" id="SM00244">
    <property type="entry name" value="PHB"/>
    <property type="match status" value="1"/>
</dbReference>
<evidence type="ECO:0000313" key="8">
    <source>
        <dbReference type="Proteomes" id="UP000237423"/>
    </source>
</evidence>
<keyword evidence="3" id="KW-1133">Transmembrane helix</keyword>
<dbReference type="FunFam" id="3.30.479.30:FF:000004">
    <property type="entry name" value="Putative membrane protease family, stomatin"/>
    <property type="match status" value="1"/>
</dbReference>
<evidence type="ECO:0000313" key="7">
    <source>
        <dbReference type="Proteomes" id="UP000197019"/>
    </source>
</evidence>
<sequence>MSLVNVLVFFILMLIFMAIRIVKEYDRGVIFFLGKVTGVRGPGLILLIPVFEQMTKVTLRTITMNIPSQKIITKDNVSIDIAAVAYYKIIDPQKSVIAIEDITSAVNQISQTTVRNVVGQFSLDQLLSQTSSINLQIKNVIDGHTEPWGAEVTAVEIKDITLPENMQRAMAKEAEAERERRAKIVAAEGEFQAAVKLGEAADIIALHPVALQLRTLQTMAEIATEKNSTIIFPAQFMTTVQEAIATIRQDTHNNPQPPAENQ</sequence>
<reference evidence="6 8" key="2">
    <citation type="submission" date="2017-11" db="EMBL/GenBank/DDBJ databases">
        <title>Draft Genome Sequence of Methylobacter psychrotolerans Sph1T, an Obligate Methanotroph from Low-Temperature Environments.</title>
        <authorList>
            <person name="Oshkin I.Y."/>
            <person name="Miroshnikov K."/>
            <person name="Belova S.E."/>
            <person name="Korzhenkov A."/>
            <person name="Toshchakov S.V."/>
            <person name="Dedysh S.N."/>
        </authorList>
    </citation>
    <scope>NUCLEOTIDE SEQUENCE [LARGE SCALE GENOMIC DNA]</scope>
    <source>
        <strain evidence="6 8">Sph1</strain>
    </source>
</reference>
<dbReference type="InterPro" id="IPR001107">
    <property type="entry name" value="Band_7"/>
</dbReference>
<dbReference type="SUPFAM" id="SSF117892">
    <property type="entry name" value="Band 7/SPFH domain"/>
    <property type="match status" value="1"/>
</dbReference>
<dbReference type="EMBL" id="CP022129">
    <property type="protein sequence ID" value="ASF45751.1"/>
    <property type="molecule type" value="Genomic_DNA"/>
</dbReference>
<dbReference type="Gene3D" id="3.30.479.30">
    <property type="entry name" value="Band 7 domain"/>
    <property type="match status" value="1"/>
</dbReference>
<dbReference type="AlphaFoldDB" id="A0A1Z4BWV2"/>
<organism evidence="5 7">
    <name type="scientific">Methylovulum psychrotolerans</name>
    <dbReference type="NCBI Taxonomy" id="1704499"/>
    <lineage>
        <taxon>Bacteria</taxon>
        <taxon>Pseudomonadati</taxon>
        <taxon>Pseudomonadota</taxon>
        <taxon>Gammaproteobacteria</taxon>
        <taxon>Methylococcales</taxon>
        <taxon>Methylococcaceae</taxon>
        <taxon>Methylovulum</taxon>
    </lineage>
</organism>
<dbReference type="InterPro" id="IPR001972">
    <property type="entry name" value="Stomatin_HflK_fam"/>
</dbReference>
<dbReference type="Pfam" id="PF01145">
    <property type="entry name" value="Band_7"/>
    <property type="match status" value="1"/>
</dbReference>
<evidence type="ECO:0000259" key="4">
    <source>
        <dbReference type="SMART" id="SM00244"/>
    </source>
</evidence>
<keyword evidence="7" id="KW-1185">Reference proteome</keyword>
<gene>
    <name evidence="6" type="ORF">AADEFJLK_03972</name>
    <name evidence="5" type="ORF">CEK71_06515</name>
</gene>
<dbReference type="EMBL" id="PGFZ01000013">
    <property type="protein sequence ID" value="POZ50223.1"/>
    <property type="molecule type" value="Genomic_DNA"/>
</dbReference>
<dbReference type="Proteomes" id="UP000237423">
    <property type="component" value="Unassembled WGS sequence"/>
</dbReference>
<dbReference type="InterPro" id="IPR043202">
    <property type="entry name" value="Band-7_stomatin-like"/>
</dbReference>
<evidence type="ECO:0000313" key="6">
    <source>
        <dbReference type="EMBL" id="POZ50223.1"/>
    </source>
</evidence>
<dbReference type="PRINTS" id="PR00721">
    <property type="entry name" value="STOMATIN"/>
</dbReference>
<feature type="transmembrane region" description="Helical" evidence="3">
    <location>
        <begin position="6"/>
        <end position="22"/>
    </location>
</feature>
<evidence type="ECO:0000256" key="3">
    <source>
        <dbReference type="SAM" id="Phobius"/>
    </source>
</evidence>
<dbReference type="GO" id="GO:0098552">
    <property type="term" value="C:side of membrane"/>
    <property type="evidence" value="ECO:0007669"/>
    <property type="project" value="UniProtKB-ARBA"/>
</dbReference>
<dbReference type="Gene3D" id="6.10.250.2090">
    <property type="match status" value="1"/>
</dbReference>
<dbReference type="Proteomes" id="UP000197019">
    <property type="component" value="Chromosome"/>
</dbReference>
<dbReference type="PANTHER" id="PTHR10264:SF19">
    <property type="entry name" value="AT06885P-RELATED"/>
    <property type="match status" value="1"/>
</dbReference>
<dbReference type="InterPro" id="IPR036013">
    <property type="entry name" value="Band_7/SPFH_dom_sf"/>
</dbReference>
<proteinExistence type="inferred from homology"/>
<feature type="transmembrane region" description="Helical" evidence="3">
    <location>
        <begin position="29"/>
        <end position="51"/>
    </location>
</feature>
<comment type="similarity">
    <text evidence="2">Belongs to the band 7/mec-2 family.</text>
</comment>
<comment type="subcellular location">
    <subcellularLocation>
        <location evidence="1">Membrane</location>
        <topology evidence="1">Single-pass membrane protein</topology>
    </subcellularLocation>
</comment>
<reference evidence="5 7" key="1">
    <citation type="submission" date="2017-06" db="EMBL/GenBank/DDBJ databases">
        <title>Genome Sequencing of the methanotroph Methylovulum psychrotolerants str. HV10-M2 isolated from a high-altitude environment.</title>
        <authorList>
            <person name="Mateos-Rivera A."/>
        </authorList>
    </citation>
    <scope>NUCLEOTIDE SEQUENCE [LARGE SCALE GENOMIC DNA]</scope>
    <source>
        <strain evidence="5 7">HV10_M2</strain>
    </source>
</reference>
<keyword evidence="3" id="KW-0812">Transmembrane</keyword>
<evidence type="ECO:0000313" key="5">
    <source>
        <dbReference type="EMBL" id="ASF45751.1"/>
    </source>
</evidence>
<keyword evidence="3" id="KW-0472">Membrane</keyword>
<protein>
    <submittedName>
        <fullName evidence="5">Band 7 domain-containing protein</fullName>
    </submittedName>
</protein>
<accession>A0A1Z4BWV2</accession>